<name>A0A916UFX0_9HYPH</name>
<keyword evidence="2" id="KW-1185">Reference proteome</keyword>
<evidence type="ECO:0000313" key="1">
    <source>
        <dbReference type="EMBL" id="GGC70789.1"/>
    </source>
</evidence>
<reference evidence="1" key="1">
    <citation type="journal article" date="2014" name="Int. J. Syst. Evol. Microbiol.">
        <title>Complete genome sequence of Corynebacterium casei LMG S-19264T (=DSM 44701T), isolated from a smear-ripened cheese.</title>
        <authorList>
            <consortium name="US DOE Joint Genome Institute (JGI-PGF)"/>
            <person name="Walter F."/>
            <person name="Albersmeier A."/>
            <person name="Kalinowski J."/>
            <person name="Ruckert C."/>
        </authorList>
    </citation>
    <scope>NUCLEOTIDE SEQUENCE</scope>
    <source>
        <strain evidence="1">CGMCC 1.12919</strain>
    </source>
</reference>
<evidence type="ECO:0000313" key="2">
    <source>
        <dbReference type="Proteomes" id="UP000637002"/>
    </source>
</evidence>
<reference evidence="1" key="2">
    <citation type="submission" date="2020-09" db="EMBL/GenBank/DDBJ databases">
        <authorList>
            <person name="Sun Q."/>
            <person name="Zhou Y."/>
        </authorList>
    </citation>
    <scope>NUCLEOTIDE SEQUENCE</scope>
    <source>
        <strain evidence="1">CGMCC 1.12919</strain>
    </source>
</reference>
<dbReference type="Proteomes" id="UP000637002">
    <property type="component" value="Unassembled WGS sequence"/>
</dbReference>
<organism evidence="1 2">
    <name type="scientific">Chelatococcus reniformis</name>
    <dbReference type="NCBI Taxonomy" id="1494448"/>
    <lineage>
        <taxon>Bacteria</taxon>
        <taxon>Pseudomonadati</taxon>
        <taxon>Pseudomonadota</taxon>
        <taxon>Alphaproteobacteria</taxon>
        <taxon>Hyphomicrobiales</taxon>
        <taxon>Chelatococcaceae</taxon>
        <taxon>Chelatococcus</taxon>
    </lineage>
</organism>
<dbReference type="AlphaFoldDB" id="A0A916UFX0"/>
<proteinExistence type="predicted"/>
<comment type="caution">
    <text evidence="1">The sequence shown here is derived from an EMBL/GenBank/DDBJ whole genome shotgun (WGS) entry which is preliminary data.</text>
</comment>
<gene>
    <name evidence="1" type="ORF">GCM10010994_31690</name>
</gene>
<accession>A0A916UFX0</accession>
<protein>
    <submittedName>
        <fullName evidence="1">Uncharacterized protein</fullName>
    </submittedName>
</protein>
<dbReference type="EMBL" id="BMGG01000005">
    <property type="protein sequence ID" value="GGC70789.1"/>
    <property type="molecule type" value="Genomic_DNA"/>
</dbReference>
<sequence length="151" mass="17346">MFSLVVSSGLGGIKVWETFFRDRARFAATAWFISLDDEPDVITIVNLSPVPAMVSHFQLEWRSPLPWPFSRSEPPLDETPDEGHTNFRIDGLGKFDLHFSEGEKLHWGKSAGSRALYLTLHLHGRVRPIRVMAHEGCRPRWQAWLLRLPSR</sequence>